<dbReference type="NCBIfam" id="TIGR01146">
    <property type="entry name" value="ATPsyn_F1gamma"/>
    <property type="match status" value="1"/>
</dbReference>
<evidence type="ECO:0000256" key="9">
    <source>
        <dbReference type="ARBA" id="ARBA00023310"/>
    </source>
</evidence>
<evidence type="ECO:0000313" key="11">
    <source>
        <dbReference type="EMBL" id="PJE76043.1"/>
    </source>
</evidence>
<evidence type="ECO:0000313" key="12">
    <source>
        <dbReference type="Proteomes" id="UP000231152"/>
    </source>
</evidence>
<dbReference type="EMBL" id="PFET01000006">
    <property type="protein sequence ID" value="PJE76043.1"/>
    <property type="molecule type" value="Genomic_DNA"/>
</dbReference>
<dbReference type="Proteomes" id="UP000231152">
    <property type="component" value="Unassembled WGS sequence"/>
</dbReference>
<dbReference type="PANTHER" id="PTHR11693:SF22">
    <property type="entry name" value="ATP SYNTHASE SUBUNIT GAMMA, MITOCHONDRIAL"/>
    <property type="match status" value="1"/>
</dbReference>
<evidence type="ECO:0000256" key="6">
    <source>
        <dbReference type="ARBA" id="ARBA00023065"/>
    </source>
</evidence>
<dbReference type="CDD" id="cd12151">
    <property type="entry name" value="F1-ATPase_gamma"/>
    <property type="match status" value="1"/>
</dbReference>
<accession>A0A2M8LF27</accession>
<dbReference type="InterPro" id="IPR000131">
    <property type="entry name" value="ATP_synth_F1_gsu"/>
</dbReference>
<dbReference type="Gene3D" id="1.10.287.80">
    <property type="entry name" value="ATP synthase, gamma subunit, helix hairpin domain"/>
    <property type="match status" value="2"/>
</dbReference>
<evidence type="ECO:0000256" key="2">
    <source>
        <dbReference type="ARBA" id="ARBA00004170"/>
    </source>
</evidence>
<reference evidence="11 12" key="1">
    <citation type="submission" date="2017-09" db="EMBL/GenBank/DDBJ databases">
        <title>Depth-based differentiation of microbial function through sediment-hosted aquifers and enrichment of novel symbionts in the deep terrestrial subsurface.</title>
        <authorList>
            <person name="Probst A.J."/>
            <person name="Ladd B."/>
            <person name="Jarett J.K."/>
            <person name="Geller-Mcgrath D.E."/>
            <person name="Sieber C.M."/>
            <person name="Emerson J.B."/>
            <person name="Anantharaman K."/>
            <person name="Thomas B.C."/>
            <person name="Malmstrom R."/>
            <person name="Stieglmeier M."/>
            <person name="Klingl A."/>
            <person name="Woyke T."/>
            <person name="Ryan C.M."/>
            <person name="Banfield J.F."/>
        </authorList>
    </citation>
    <scope>NUCLEOTIDE SEQUENCE [LARGE SCALE GENOMIC DNA]</scope>
    <source>
        <strain evidence="11">CG10_big_fil_rev_8_21_14_0_10_48_11</strain>
    </source>
</reference>
<keyword evidence="7 10" id="KW-0472">Membrane</keyword>
<dbReference type="GO" id="GO:0042777">
    <property type="term" value="P:proton motive force-driven plasma membrane ATP synthesis"/>
    <property type="evidence" value="ECO:0007669"/>
    <property type="project" value="UniProtKB-UniRule"/>
</dbReference>
<dbReference type="GO" id="GO:0046933">
    <property type="term" value="F:proton-transporting ATP synthase activity, rotational mechanism"/>
    <property type="evidence" value="ECO:0007669"/>
    <property type="project" value="UniProtKB-UniRule"/>
</dbReference>
<dbReference type="GO" id="GO:0045259">
    <property type="term" value="C:proton-transporting ATP synthase complex"/>
    <property type="evidence" value="ECO:0007669"/>
    <property type="project" value="UniProtKB-KW"/>
</dbReference>
<evidence type="ECO:0000256" key="1">
    <source>
        <dbReference type="ARBA" id="ARBA00003456"/>
    </source>
</evidence>
<keyword evidence="4 10" id="KW-0813">Transport</keyword>
<evidence type="ECO:0000256" key="5">
    <source>
        <dbReference type="ARBA" id="ARBA00022781"/>
    </source>
</evidence>
<dbReference type="InterPro" id="IPR035968">
    <property type="entry name" value="ATP_synth_F1_ATPase_gsu"/>
</dbReference>
<keyword evidence="8 10" id="KW-0139">CF(1)</keyword>
<dbReference type="AlphaFoldDB" id="A0A2M8LF27"/>
<gene>
    <name evidence="10 11" type="primary">atpG</name>
    <name evidence="11" type="ORF">COV04_01720</name>
</gene>
<evidence type="ECO:0000256" key="10">
    <source>
        <dbReference type="HAMAP-Rule" id="MF_00815"/>
    </source>
</evidence>
<dbReference type="SUPFAM" id="SSF52943">
    <property type="entry name" value="ATP synthase (F1-ATPase), gamma subunit"/>
    <property type="match status" value="1"/>
</dbReference>
<dbReference type="Pfam" id="PF00231">
    <property type="entry name" value="ATP-synt"/>
    <property type="match status" value="1"/>
</dbReference>
<dbReference type="GO" id="GO:0005524">
    <property type="term" value="F:ATP binding"/>
    <property type="evidence" value="ECO:0007669"/>
    <property type="project" value="UniProtKB-UniRule"/>
</dbReference>
<sequence length="303" mass="33246">MAGSTRELKRRVRGVTSIRQITRAMELVSAAKMQRAVNAVTQSRRYAALAWDMLTSVTAKLGGKSHLLLSLRPRRHAMLIVLSSNNGLAGGYNTKVAEVARAYEKTVREGSPEATVEVVTLGKKGRDYLVKRGSKLAAEFERNDRESIVSQISPITELAMSGYVDETYDEVAVAYTDFVSTLKQEPRVRRLLPVATADETLGHTAHEYAEETVASAETVHTFEPDVATVLDRLVPRLIEVQLYQALQESNASEHAARMMAMRNASDAAKDLKEDLTLTLNQLRQSGITSELAEISAGRMALGA</sequence>
<comment type="caution">
    <text evidence="11">The sequence shown here is derived from an EMBL/GenBank/DDBJ whole genome shotgun (WGS) entry which is preliminary data.</text>
</comment>
<comment type="subcellular location">
    <subcellularLocation>
        <location evidence="10">Cell membrane</location>
        <topology evidence="10">Peripheral membrane protein</topology>
    </subcellularLocation>
    <subcellularLocation>
        <location evidence="2">Membrane</location>
        <topology evidence="2">Peripheral membrane protein</topology>
    </subcellularLocation>
</comment>
<organism evidence="11 12">
    <name type="scientific">Candidatus Uhrbacteria bacterium CG10_big_fil_rev_8_21_14_0_10_48_11</name>
    <dbReference type="NCBI Taxonomy" id="1975037"/>
    <lineage>
        <taxon>Bacteria</taxon>
        <taxon>Candidatus Uhriibacteriota</taxon>
    </lineage>
</organism>
<protein>
    <recommendedName>
        <fullName evidence="10">ATP synthase gamma chain</fullName>
    </recommendedName>
    <alternativeName>
        <fullName evidence="10">ATP synthase F1 sector gamma subunit</fullName>
    </alternativeName>
    <alternativeName>
        <fullName evidence="10">F-ATPase gamma subunit</fullName>
    </alternativeName>
</protein>
<dbReference type="Gene3D" id="3.40.1380.10">
    <property type="match status" value="1"/>
</dbReference>
<keyword evidence="6 10" id="KW-0406">Ion transport</keyword>
<name>A0A2M8LF27_9BACT</name>
<keyword evidence="5 10" id="KW-0375">Hydrogen ion transport</keyword>
<evidence type="ECO:0000256" key="3">
    <source>
        <dbReference type="ARBA" id="ARBA00007681"/>
    </source>
</evidence>
<dbReference type="PRINTS" id="PR00126">
    <property type="entry name" value="ATPASEGAMMA"/>
</dbReference>
<dbReference type="HAMAP" id="MF_00815">
    <property type="entry name" value="ATP_synth_gamma_bact"/>
    <property type="match status" value="1"/>
</dbReference>
<keyword evidence="10" id="KW-1003">Cell membrane</keyword>
<evidence type="ECO:0000256" key="7">
    <source>
        <dbReference type="ARBA" id="ARBA00023136"/>
    </source>
</evidence>
<evidence type="ECO:0000256" key="4">
    <source>
        <dbReference type="ARBA" id="ARBA00022448"/>
    </source>
</evidence>
<proteinExistence type="inferred from homology"/>
<comment type="subunit">
    <text evidence="10">F-type ATPases have 2 components, CF(1) - the catalytic core - and CF(0) - the membrane proton channel. CF(1) has five subunits: alpha(3), beta(3), gamma(1), delta(1), epsilon(1). CF(0) has three main subunits: a, b and c.</text>
</comment>
<keyword evidence="9 10" id="KW-0066">ATP synthesis</keyword>
<dbReference type="PANTHER" id="PTHR11693">
    <property type="entry name" value="ATP SYNTHASE GAMMA CHAIN"/>
    <property type="match status" value="1"/>
</dbReference>
<comment type="function">
    <text evidence="1 10">Produces ATP from ADP in the presence of a proton gradient across the membrane. The gamma chain is believed to be important in regulating ATPase activity and the flow of protons through the CF(0) complex.</text>
</comment>
<dbReference type="GO" id="GO:0005886">
    <property type="term" value="C:plasma membrane"/>
    <property type="evidence" value="ECO:0007669"/>
    <property type="project" value="UniProtKB-SubCell"/>
</dbReference>
<comment type="similarity">
    <text evidence="3 10">Belongs to the ATPase gamma chain family.</text>
</comment>
<evidence type="ECO:0000256" key="8">
    <source>
        <dbReference type="ARBA" id="ARBA00023196"/>
    </source>
</evidence>